<keyword evidence="3" id="KW-0597">Phosphoprotein</keyword>
<keyword evidence="5" id="KW-0460">Magnesium</keyword>
<comment type="cofactor">
    <cofactor evidence="1">
        <name>Mg(2+)</name>
        <dbReference type="ChEBI" id="CHEBI:18420"/>
    </cofactor>
</comment>
<gene>
    <name evidence="11" type="ORF">C8J28_13019</name>
</gene>
<dbReference type="GO" id="GO:0046872">
    <property type="term" value="F:metal ion binding"/>
    <property type="evidence" value="ECO:0007669"/>
    <property type="project" value="UniProtKB-KW"/>
</dbReference>
<dbReference type="PRINTS" id="PR00509">
    <property type="entry name" value="PGMPMM"/>
</dbReference>
<feature type="domain" description="Alpha-D-phosphohexomutase C-terminal" evidence="7">
    <location>
        <begin position="416"/>
        <end position="485"/>
    </location>
</feature>
<proteinExistence type="inferred from homology"/>
<dbReference type="Pfam" id="PF02878">
    <property type="entry name" value="PGM_PMM_I"/>
    <property type="match status" value="1"/>
</dbReference>
<evidence type="ECO:0000256" key="1">
    <source>
        <dbReference type="ARBA" id="ARBA00001946"/>
    </source>
</evidence>
<evidence type="ECO:0000256" key="4">
    <source>
        <dbReference type="ARBA" id="ARBA00022723"/>
    </source>
</evidence>
<keyword evidence="4" id="KW-0479">Metal-binding</keyword>
<comment type="caution">
    <text evidence="11">The sequence shown here is derived from an EMBL/GenBank/DDBJ whole genome shotgun (WGS) entry which is preliminary data.</text>
</comment>
<evidence type="ECO:0000256" key="3">
    <source>
        <dbReference type="ARBA" id="ARBA00022553"/>
    </source>
</evidence>
<dbReference type="CDD" id="cd03089">
    <property type="entry name" value="PMM_PGM"/>
    <property type="match status" value="1"/>
</dbReference>
<dbReference type="EMBL" id="QAOT01000030">
    <property type="protein sequence ID" value="PTR10468.1"/>
    <property type="molecule type" value="Genomic_DNA"/>
</dbReference>
<evidence type="ECO:0000256" key="5">
    <source>
        <dbReference type="ARBA" id="ARBA00022842"/>
    </source>
</evidence>
<sequence length="511" mass="54795">MIPPAAAPLAHVTPNSWSFLRDPMIAPTGFREYDARWRYPQEINLPGMSALGLGLGTQMRARGLADIVVANDYRDYSLAIKQALTLGLMRAGVTVHDIGPALSPMAYFAQFHLDVPAVAMVTASHNPNGWTGVKMGFQRPMTHGPDEMAELRDIVLQGRGEAAPGGAYLFEEGLREAYLDDLAGDVRLTRPLKVVCATGNGTAGAFAPELLARIGAEVVPLHCGLDYTFPNYNPNPEALEMLHDMAAAVRASGADLALGFDGDGDRCGLVDDEGEEIFADKVGVILARDYARLHPGARFVVDVKSTGLFASDPVLKDLGATTEYWKTGHSHMKRRVFETGALAGFEKSGHCFLAPPVGRGYDCGMRVAVEICRLLDRHPGASMSDLRRALPRTFTSPTMSPFCPDTEKYAVLARLVARLEALAATGGALGGRKITGIVTVNGARVMLENGGWGLVRASSNTPNLVVVCESPESEAELRALFTDLDAVIRTEPVVGAYDQRLAPWPKPGEGA</sequence>
<dbReference type="Pfam" id="PF02880">
    <property type="entry name" value="PGM_PMM_III"/>
    <property type="match status" value="1"/>
</dbReference>
<dbReference type="RefSeq" id="WP_244908381.1">
    <property type="nucleotide sequence ID" value="NZ_QAOT01000030.1"/>
</dbReference>
<dbReference type="InterPro" id="IPR005844">
    <property type="entry name" value="A-D-PHexomutase_a/b/a-I"/>
</dbReference>
<keyword evidence="6" id="KW-0413">Isomerase</keyword>
<feature type="domain" description="Alpha-D-phosphohexomutase alpha/beta/alpha" evidence="10">
    <location>
        <begin position="280"/>
        <end position="393"/>
    </location>
</feature>
<dbReference type="Proteomes" id="UP000244060">
    <property type="component" value="Unassembled WGS sequence"/>
</dbReference>
<dbReference type="InterPro" id="IPR036900">
    <property type="entry name" value="A-D-PHexomutase_C_sf"/>
</dbReference>
<dbReference type="AlphaFoldDB" id="A0A2T5JR51"/>
<dbReference type="SUPFAM" id="SSF55957">
    <property type="entry name" value="Phosphoglucomutase, C-terminal domain"/>
    <property type="match status" value="1"/>
</dbReference>
<protein>
    <submittedName>
        <fullName evidence="11">Phosphomannomutase/phosphoglucomutase</fullName>
    </submittedName>
</protein>
<evidence type="ECO:0000256" key="2">
    <source>
        <dbReference type="ARBA" id="ARBA00010231"/>
    </source>
</evidence>
<dbReference type="Pfam" id="PF02879">
    <property type="entry name" value="PGM_PMM_II"/>
    <property type="match status" value="1"/>
</dbReference>
<evidence type="ECO:0000259" key="8">
    <source>
        <dbReference type="Pfam" id="PF02878"/>
    </source>
</evidence>
<evidence type="ECO:0000259" key="10">
    <source>
        <dbReference type="Pfam" id="PF02880"/>
    </source>
</evidence>
<keyword evidence="12" id="KW-1185">Reference proteome</keyword>
<accession>A0A2T5JR51</accession>
<dbReference type="GO" id="GO:0005975">
    <property type="term" value="P:carbohydrate metabolic process"/>
    <property type="evidence" value="ECO:0007669"/>
    <property type="project" value="InterPro"/>
</dbReference>
<evidence type="ECO:0000313" key="11">
    <source>
        <dbReference type="EMBL" id="PTR10468.1"/>
    </source>
</evidence>
<dbReference type="InterPro" id="IPR005843">
    <property type="entry name" value="A-D-PHexomutase_C"/>
</dbReference>
<dbReference type="InterPro" id="IPR005846">
    <property type="entry name" value="A-D-PHexomutase_a/b/a-III"/>
</dbReference>
<dbReference type="InterPro" id="IPR005841">
    <property type="entry name" value="Alpha-D-phosphohexomutase_SF"/>
</dbReference>
<feature type="domain" description="Alpha-D-phosphohexomutase alpha/beta/alpha" evidence="9">
    <location>
        <begin position="177"/>
        <end position="274"/>
    </location>
</feature>
<dbReference type="PANTHER" id="PTHR43771:SF2">
    <property type="entry name" value="PHOSPHOMANNOMUTASE_PHOSPHOGLUCOMUTASE"/>
    <property type="match status" value="1"/>
</dbReference>
<name>A0A2T5JR51_9RHOB</name>
<feature type="domain" description="Alpha-D-phosphohexomutase alpha/beta/alpha" evidence="8">
    <location>
        <begin position="29"/>
        <end position="156"/>
    </location>
</feature>
<comment type="similarity">
    <text evidence="2">Belongs to the phosphohexose mutase family.</text>
</comment>
<dbReference type="InterPro" id="IPR016055">
    <property type="entry name" value="A-D-PHexomutase_a/b/a-I/II/III"/>
</dbReference>
<dbReference type="GO" id="GO:0016868">
    <property type="term" value="F:intramolecular phosphotransferase activity"/>
    <property type="evidence" value="ECO:0007669"/>
    <property type="project" value="InterPro"/>
</dbReference>
<evidence type="ECO:0000256" key="6">
    <source>
        <dbReference type="ARBA" id="ARBA00023235"/>
    </source>
</evidence>
<evidence type="ECO:0000259" key="9">
    <source>
        <dbReference type="Pfam" id="PF02879"/>
    </source>
</evidence>
<dbReference type="SUPFAM" id="SSF53738">
    <property type="entry name" value="Phosphoglucomutase, first 3 domains"/>
    <property type="match status" value="3"/>
</dbReference>
<reference evidence="11 12" key="1">
    <citation type="submission" date="2018-04" db="EMBL/GenBank/DDBJ databases">
        <title>Genomic Encyclopedia of Type Strains, Phase III (KMG-III): the genomes of soil and plant-associated and newly described type strains.</title>
        <authorList>
            <person name="Whitman W."/>
        </authorList>
    </citation>
    <scope>NUCLEOTIDE SEQUENCE [LARGE SCALE GENOMIC DNA]</scope>
    <source>
        <strain evidence="11 12">KA25</strain>
    </source>
</reference>
<evidence type="ECO:0000313" key="12">
    <source>
        <dbReference type="Proteomes" id="UP000244060"/>
    </source>
</evidence>
<dbReference type="Gene3D" id="3.40.120.10">
    <property type="entry name" value="Alpha-D-Glucose-1,6-Bisphosphate, subunit A, domain 3"/>
    <property type="match status" value="3"/>
</dbReference>
<organism evidence="11 12">
    <name type="scientific">Cereibacter azotoformans</name>
    <dbReference type="NCBI Taxonomy" id="43057"/>
    <lineage>
        <taxon>Bacteria</taxon>
        <taxon>Pseudomonadati</taxon>
        <taxon>Pseudomonadota</taxon>
        <taxon>Alphaproteobacteria</taxon>
        <taxon>Rhodobacterales</taxon>
        <taxon>Paracoccaceae</taxon>
        <taxon>Cereibacter</taxon>
    </lineage>
</organism>
<dbReference type="Gene3D" id="3.30.310.50">
    <property type="entry name" value="Alpha-D-phosphohexomutase, C-terminal domain"/>
    <property type="match status" value="1"/>
</dbReference>
<dbReference type="PANTHER" id="PTHR43771">
    <property type="entry name" value="PHOSPHOMANNOMUTASE"/>
    <property type="match status" value="1"/>
</dbReference>
<evidence type="ECO:0000259" key="7">
    <source>
        <dbReference type="Pfam" id="PF00408"/>
    </source>
</evidence>
<dbReference type="Pfam" id="PF00408">
    <property type="entry name" value="PGM_PMM_IV"/>
    <property type="match status" value="1"/>
</dbReference>
<dbReference type="InterPro" id="IPR005845">
    <property type="entry name" value="A-D-PHexomutase_a/b/a-II"/>
</dbReference>